<proteinExistence type="inferred from homology"/>
<evidence type="ECO:0000256" key="8">
    <source>
        <dbReference type="ARBA" id="ARBA00023239"/>
    </source>
</evidence>
<dbReference type="InterPro" id="IPR004628">
    <property type="entry name" value="Man_deHydtase"/>
</dbReference>
<dbReference type="GO" id="GO:0008198">
    <property type="term" value="F:ferrous iron binding"/>
    <property type="evidence" value="ECO:0007669"/>
    <property type="project" value="TreeGrafter"/>
</dbReference>
<keyword evidence="6 9" id="KW-0408">Iron</keyword>
<comment type="pathway">
    <text evidence="3 9">Carbohydrate metabolism; pentose and glucuronate interconversion.</text>
</comment>
<dbReference type="InterPro" id="IPR036237">
    <property type="entry name" value="Xyl_isomerase-like_sf"/>
</dbReference>
<dbReference type="Pfam" id="PF03786">
    <property type="entry name" value="UxuA"/>
    <property type="match status" value="1"/>
</dbReference>
<sequence>MEMSFRWYGDSDPISLDYIRQIPGMKGIVSAIYDVPVGEVWSVEKIQALVDKITSKGLVLSVIESVPVHEHIKLGLPTRERYIENYQQTIRNLASCGIKTICYNFMPVFDWTRSSLEHPLPDGSTCLSYEKAIVEKMDPLQGELSLPGWDESYRTEDLEILFDQYRSVDEEQLWENLTYFIKKIIPVAEEVDVKMAIHPDDPPWSIFGLPRIITNKENLTRFINIVDSAHNGLCFCTGSLGASPTNDLPEMIRYFGKKQRIHFMHARNIKRTGDQDFQESAHMSAYGSIDMYEIIKALSDIDFAGPIRPDHGRMIWGETGKPGYGLYDRALGAVYLGGLWEAVRKKERCKFQNFNIYGGIK</sequence>
<dbReference type="Gene3D" id="3.20.20.150">
    <property type="entry name" value="Divalent-metal-dependent TIM barrel enzymes"/>
    <property type="match status" value="1"/>
</dbReference>
<dbReference type="STRING" id="1265819.PGRAN_00410"/>
<keyword evidence="7 9" id="KW-0464">Manganese</keyword>
<gene>
    <name evidence="9" type="primary">uxuA</name>
    <name evidence="10" type="ORF">PGRAN_00410</name>
</gene>
<evidence type="ECO:0000256" key="9">
    <source>
        <dbReference type="HAMAP-Rule" id="MF_00106"/>
    </source>
</evidence>
<evidence type="ECO:0000313" key="10">
    <source>
        <dbReference type="EMBL" id="EUJ25151.1"/>
    </source>
</evidence>
<dbReference type="Proteomes" id="UP000019253">
    <property type="component" value="Unassembled WGS sequence"/>
</dbReference>
<evidence type="ECO:0000256" key="3">
    <source>
        <dbReference type="ARBA" id="ARBA00004892"/>
    </source>
</evidence>
<dbReference type="GO" id="GO:0030145">
    <property type="term" value="F:manganese ion binding"/>
    <property type="evidence" value="ECO:0007669"/>
    <property type="project" value="TreeGrafter"/>
</dbReference>
<comment type="catalytic activity">
    <reaction evidence="1 9">
        <text>D-mannonate = 2-dehydro-3-deoxy-D-gluconate + H2O</text>
        <dbReference type="Rhea" id="RHEA:20097"/>
        <dbReference type="ChEBI" id="CHEBI:15377"/>
        <dbReference type="ChEBI" id="CHEBI:17767"/>
        <dbReference type="ChEBI" id="CHEBI:57990"/>
        <dbReference type="EC" id="4.2.1.8"/>
    </reaction>
</comment>
<dbReference type="AlphaFoldDB" id="W7BPT6"/>
<evidence type="ECO:0000256" key="5">
    <source>
        <dbReference type="ARBA" id="ARBA00012927"/>
    </source>
</evidence>
<keyword evidence="11" id="KW-1185">Reference proteome</keyword>
<evidence type="ECO:0000256" key="1">
    <source>
        <dbReference type="ARBA" id="ARBA00001794"/>
    </source>
</evidence>
<dbReference type="HAMAP" id="MF_00106">
    <property type="entry name" value="UxuA"/>
    <property type="match status" value="1"/>
</dbReference>
<dbReference type="OrthoDB" id="9780250at2"/>
<dbReference type="PANTHER" id="PTHR30387:SF2">
    <property type="entry name" value="MANNONATE DEHYDRATASE"/>
    <property type="match status" value="1"/>
</dbReference>
<accession>W7BPT6</accession>
<dbReference type="RefSeq" id="WP_051998356.1">
    <property type="nucleotide sequence ID" value="NZ_AODD01000001.1"/>
</dbReference>
<dbReference type="EMBL" id="AODD01000001">
    <property type="protein sequence ID" value="EUJ25151.1"/>
    <property type="molecule type" value="Genomic_DNA"/>
</dbReference>
<dbReference type="EC" id="4.2.1.8" evidence="5 9"/>
<dbReference type="UniPathway" id="UPA00246"/>
<dbReference type="PIRSF" id="PIRSF016049">
    <property type="entry name" value="Man_dehyd"/>
    <property type="match status" value="1"/>
</dbReference>
<dbReference type="GO" id="GO:0042840">
    <property type="term" value="P:D-glucuronate catabolic process"/>
    <property type="evidence" value="ECO:0007669"/>
    <property type="project" value="TreeGrafter"/>
</dbReference>
<evidence type="ECO:0000256" key="6">
    <source>
        <dbReference type="ARBA" id="ARBA00023004"/>
    </source>
</evidence>
<dbReference type="SUPFAM" id="SSF51658">
    <property type="entry name" value="Xylose isomerase-like"/>
    <property type="match status" value="1"/>
</dbReference>
<name>W7BPT6_9LIST</name>
<organism evidence="10 11">
    <name type="scientific">Listeria grandensis FSL F6-0971</name>
    <dbReference type="NCBI Taxonomy" id="1265819"/>
    <lineage>
        <taxon>Bacteria</taxon>
        <taxon>Bacillati</taxon>
        <taxon>Bacillota</taxon>
        <taxon>Bacilli</taxon>
        <taxon>Bacillales</taxon>
        <taxon>Listeriaceae</taxon>
        <taxon>Listeria</taxon>
    </lineage>
</organism>
<dbReference type="NCBIfam" id="NF003027">
    <property type="entry name" value="PRK03906.1"/>
    <property type="match status" value="2"/>
</dbReference>
<dbReference type="PANTHER" id="PTHR30387">
    <property type="entry name" value="MANNONATE DEHYDRATASE"/>
    <property type="match status" value="1"/>
</dbReference>
<dbReference type="PATRIC" id="fig|1265819.5.peg.79"/>
<comment type="caution">
    <text evidence="10">The sequence shown here is derived from an EMBL/GenBank/DDBJ whole genome shotgun (WGS) entry which is preliminary data.</text>
</comment>
<reference evidence="10 11" key="1">
    <citation type="journal article" date="2014" name="Int. J. Syst. Evol. Microbiol.">
        <title>Listeria floridensis sp. nov., Listeria aquatica sp. nov., Listeria cornellensis sp. nov., Listeria riparia sp. nov. and Listeria grandensis sp. nov., from agricultural and natural environments.</title>
        <authorList>
            <person name="den Bakker H.C."/>
            <person name="Warchocki S."/>
            <person name="Wright E.M."/>
            <person name="Allred A.F."/>
            <person name="Ahlstrom C."/>
            <person name="Manuel C.S."/>
            <person name="Stasiewicz M.J."/>
            <person name="Burrell A."/>
            <person name="Roof S."/>
            <person name="Strawn L."/>
            <person name="Fortes E.D."/>
            <person name="Nightingale K.K."/>
            <person name="Kephart D."/>
            <person name="Wiedmann M."/>
        </authorList>
    </citation>
    <scope>NUCLEOTIDE SEQUENCE [LARGE SCALE GENOMIC DNA]</scope>
    <source>
        <strain evidence="11">FSL F6-971</strain>
    </source>
</reference>
<keyword evidence="8 9" id="KW-0456">Lyase</keyword>
<protein>
    <recommendedName>
        <fullName evidence="5 9">Mannonate dehydratase</fullName>
        <ecNumber evidence="5 9">4.2.1.8</ecNumber>
    </recommendedName>
    <alternativeName>
        <fullName evidence="9">D-mannonate hydro-lyase</fullName>
    </alternativeName>
</protein>
<dbReference type="NCBIfam" id="TIGR00695">
    <property type="entry name" value="uxuA"/>
    <property type="match status" value="2"/>
</dbReference>
<evidence type="ECO:0000256" key="2">
    <source>
        <dbReference type="ARBA" id="ARBA00002713"/>
    </source>
</evidence>
<evidence type="ECO:0000256" key="4">
    <source>
        <dbReference type="ARBA" id="ARBA00007389"/>
    </source>
</evidence>
<evidence type="ECO:0000256" key="7">
    <source>
        <dbReference type="ARBA" id="ARBA00023211"/>
    </source>
</evidence>
<evidence type="ECO:0000313" key="11">
    <source>
        <dbReference type="Proteomes" id="UP000019253"/>
    </source>
</evidence>
<dbReference type="GO" id="GO:0008927">
    <property type="term" value="F:mannonate dehydratase activity"/>
    <property type="evidence" value="ECO:0007669"/>
    <property type="project" value="UniProtKB-UniRule"/>
</dbReference>
<comment type="function">
    <text evidence="2 9">Catalyzes the dehydration of D-mannonate.</text>
</comment>
<comment type="cofactor">
    <cofactor evidence="9">
        <name>Fe(2+)</name>
        <dbReference type="ChEBI" id="CHEBI:29033"/>
    </cofactor>
    <cofactor evidence="9">
        <name>Mn(2+)</name>
        <dbReference type="ChEBI" id="CHEBI:29035"/>
    </cofactor>
</comment>
<comment type="similarity">
    <text evidence="4 9">Belongs to the mannonate dehydratase family.</text>
</comment>